<dbReference type="AlphaFoldDB" id="A0AAD5PBX3"/>
<evidence type="ECO:0000313" key="2">
    <source>
        <dbReference type="Proteomes" id="UP001209540"/>
    </source>
</evidence>
<sequence>MNFKDLQFSIGKLTTGAYSHLAKKNPLQKQDTKALSSWIFEERNALYIMRMNGHQHNEANQAFNQWLKDELNENATNNKDLEDIGDKLLRLLTKQNEIEEAYAGINSFFFIAPKKKLYSL</sequence>
<reference evidence="1" key="1">
    <citation type="journal article" date="2022" name="IScience">
        <title>Evolution of zygomycete secretomes and the origins of terrestrial fungal ecologies.</title>
        <authorList>
            <person name="Chang Y."/>
            <person name="Wang Y."/>
            <person name="Mondo S."/>
            <person name="Ahrendt S."/>
            <person name="Andreopoulos W."/>
            <person name="Barry K."/>
            <person name="Beard J."/>
            <person name="Benny G.L."/>
            <person name="Blankenship S."/>
            <person name="Bonito G."/>
            <person name="Cuomo C."/>
            <person name="Desiro A."/>
            <person name="Gervers K.A."/>
            <person name="Hundley H."/>
            <person name="Kuo A."/>
            <person name="LaButti K."/>
            <person name="Lang B.F."/>
            <person name="Lipzen A."/>
            <person name="O'Donnell K."/>
            <person name="Pangilinan J."/>
            <person name="Reynolds N."/>
            <person name="Sandor L."/>
            <person name="Smith M.E."/>
            <person name="Tsang A."/>
            <person name="Grigoriev I.V."/>
            <person name="Stajich J.E."/>
            <person name="Spatafora J.W."/>
        </authorList>
    </citation>
    <scope>NUCLEOTIDE SEQUENCE</scope>
    <source>
        <strain evidence="1">RSA 2281</strain>
    </source>
</reference>
<dbReference type="EMBL" id="JAIXMP010000019">
    <property type="protein sequence ID" value="KAI9257938.1"/>
    <property type="molecule type" value="Genomic_DNA"/>
</dbReference>
<proteinExistence type="predicted"/>
<protein>
    <submittedName>
        <fullName evidence="1">Uncharacterized protein</fullName>
    </submittedName>
</protein>
<gene>
    <name evidence="1" type="ORF">BDA99DRAFT_514790</name>
</gene>
<comment type="caution">
    <text evidence="1">The sequence shown here is derived from an EMBL/GenBank/DDBJ whole genome shotgun (WGS) entry which is preliminary data.</text>
</comment>
<name>A0AAD5PBX3_9FUNG</name>
<evidence type="ECO:0000313" key="1">
    <source>
        <dbReference type="EMBL" id="KAI9257938.1"/>
    </source>
</evidence>
<dbReference type="InterPro" id="IPR027267">
    <property type="entry name" value="AH/BAR_dom_sf"/>
</dbReference>
<keyword evidence="2" id="KW-1185">Reference proteome</keyword>
<reference evidence="1" key="2">
    <citation type="submission" date="2023-02" db="EMBL/GenBank/DDBJ databases">
        <authorList>
            <consortium name="DOE Joint Genome Institute"/>
            <person name="Mondo S.J."/>
            <person name="Chang Y."/>
            <person name="Wang Y."/>
            <person name="Ahrendt S."/>
            <person name="Andreopoulos W."/>
            <person name="Barry K."/>
            <person name="Beard J."/>
            <person name="Benny G.L."/>
            <person name="Blankenship S."/>
            <person name="Bonito G."/>
            <person name="Cuomo C."/>
            <person name="Desiro A."/>
            <person name="Gervers K.A."/>
            <person name="Hundley H."/>
            <person name="Kuo A."/>
            <person name="LaButti K."/>
            <person name="Lang B.F."/>
            <person name="Lipzen A."/>
            <person name="O'Donnell K."/>
            <person name="Pangilinan J."/>
            <person name="Reynolds N."/>
            <person name="Sandor L."/>
            <person name="Smith M.W."/>
            <person name="Tsang A."/>
            <person name="Grigoriev I.V."/>
            <person name="Stajich J.E."/>
            <person name="Spatafora J.W."/>
        </authorList>
    </citation>
    <scope>NUCLEOTIDE SEQUENCE</scope>
    <source>
        <strain evidence="1">RSA 2281</strain>
    </source>
</reference>
<organism evidence="1 2">
    <name type="scientific">Phascolomyces articulosus</name>
    <dbReference type="NCBI Taxonomy" id="60185"/>
    <lineage>
        <taxon>Eukaryota</taxon>
        <taxon>Fungi</taxon>
        <taxon>Fungi incertae sedis</taxon>
        <taxon>Mucoromycota</taxon>
        <taxon>Mucoromycotina</taxon>
        <taxon>Mucoromycetes</taxon>
        <taxon>Mucorales</taxon>
        <taxon>Lichtheimiaceae</taxon>
        <taxon>Phascolomyces</taxon>
    </lineage>
</organism>
<dbReference type="Proteomes" id="UP001209540">
    <property type="component" value="Unassembled WGS sequence"/>
</dbReference>
<dbReference type="Gene3D" id="1.20.1270.60">
    <property type="entry name" value="Arfaptin homology (AH) domain/BAR domain"/>
    <property type="match status" value="1"/>
</dbReference>
<accession>A0AAD5PBX3</accession>